<reference evidence="1 2" key="1">
    <citation type="submission" date="2024-06" db="EMBL/GenBank/DDBJ databases">
        <authorList>
            <person name="Li F."/>
        </authorList>
    </citation>
    <scope>NUCLEOTIDE SEQUENCE [LARGE SCALE GENOMIC DNA]</scope>
    <source>
        <strain evidence="1 2">GXAS 311</strain>
    </source>
</reference>
<comment type="caution">
    <text evidence="1">The sequence shown here is derived from an EMBL/GenBank/DDBJ whole genome shotgun (WGS) entry which is preliminary data.</text>
</comment>
<dbReference type="PANTHER" id="PTHR43298:SF2">
    <property type="entry name" value="FMN_FAD EXPORTER YEEO-RELATED"/>
    <property type="match status" value="1"/>
</dbReference>
<dbReference type="PANTHER" id="PTHR43298">
    <property type="entry name" value="MULTIDRUG RESISTANCE PROTEIN NORM-RELATED"/>
    <property type="match status" value="1"/>
</dbReference>
<gene>
    <name evidence="1" type="ORF">ABVT43_01290</name>
</gene>
<accession>A0ABV2BPT8</accession>
<dbReference type="NCBIfam" id="TIGR00797">
    <property type="entry name" value="matE"/>
    <property type="match status" value="1"/>
</dbReference>
<name>A0ABV2BPT8_9GAMM</name>
<protein>
    <submittedName>
        <fullName evidence="1">MATE family efflux transporter</fullName>
    </submittedName>
</protein>
<dbReference type="EMBL" id="JBEVCJ010000001">
    <property type="protein sequence ID" value="MET1253748.1"/>
    <property type="molecule type" value="Genomic_DNA"/>
</dbReference>
<dbReference type="PIRSF" id="PIRSF006603">
    <property type="entry name" value="DinF"/>
    <property type="match status" value="1"/>
</dbReference>
<dbReference type="InterPro" id="IPR002528">
    <property type="entry name" value="MATE_fam"/>
</dbReference>
<evidence type="ECO:0000313" key="1">
    <source>
        <dbReference type="EMBL" id="MET1253748.1"/>
    </source>
</evidence>
<organism evidence="1 2">
    <name type="scientific">Aliikangiella maris</name>
    <dbReference type="NCBI Taxonomy" id="3162458"/>
    <lineage>
        <taxon>Bacteria</taxon>
        <taxon>Pseudomonadati</taxon>
        <taxon>Pseudomonadota</taxon>
        <taxon>Gammaproteobacteria</taxon>
        <taxon>Oceanospirillales</taxon>
        <taxon>Pleioneaceae</taxon>
        <taxon>Aliikangiella</taxon>
    </lineage>
</organism>
<dbReference type="Proteomes" id="UP001548189">
    <property type="component" value="Unassembled WGS sequence"/>
</dbReference>
<evidence type="ECO:0000313" key="2">
    <source>
        <dbReference type="Proteomes" id="UP001548189"/>
    </source>
</evidence>
<proteinExistence type="predicted"/>
<dbReference type="InterPro" id="IPR050222">
    <property type="entry name" value="MATE_MdtK"/>
</dbReference>
<dbReference type="Pfam" id="PF01554">
    <property type="entry name" value="MatE"/>
    <property type="match status" value="2"/>
</dbReference>
<dbReference type="InterPro" id="IPR048279">
    <property type="entry name" value="MdtK-like"/>
</dbReference>
<sequence>MRISIINEVRQLLPIAIPAVLAQLAQMAMGVIDTVMAGQYSNQALAAIAIGGGLLHPVMIFFVGLFLAFNPIIAHLKGANADDQIGANFRLSLLLGIIISPIAVTILLESRVLLVWLNVDPDTALLASGYVNATAWGLPCFLLFLALRFCNEGLFATAAIMTATVVSIPFNILLNYWFMYGGLGIQGMGAIGVGYATSLVWLIMFIGLLGYTLLNPKYSTLMIFRQWSLPTMKSTVEVFKLGFPMAITLFFEVTMFAAVSLMIARYPTQFVGAHQIALNIASLAFMIPLGMSQAITARVGFFNGRGDPLAAKLAGYTGISVAALLSAFTSTTMIILPSLLVSFYTQDNEVLLIAVNLLFFAAVFQFSDCLQVSSAGALRGVKDSKIPMLITAVSYWLVGFPFGYYMAEQAGLGVNGYWMGLIAGLSTAAVLLLYRWARLSRNLSRLPISN</sequence>
<keyword evidence="2" id="KW-1185">Reference proteome</keyword>
<dbReference type="CDD" id="cd13131">
    <property type="entry name" value="MATE_NorM_like"/>
    <property type="match status" value="1"/>
</dbReference>